<name>A0A4U5N1B0_STECR</name>
<organism evidence="1 2">
    <name type="scientific">Steinernema carpocapsae</name>
    <name type="common">Entomopathogenic nematode</name>
    <dbReference type="NCBI Taxonomy" id="34508"/>
    <lineage>
        <taxon>Eukaryota</taxon>
        <taxon>Metazoa</taxon>
        <taxon>Ecdysozoa</taxon>
        <taxon>Nematoda</taxon>
        <taxon>Chromadorea</taxon>
        <taxon>Rhabditida</taxon>
        <taxon>Tylenchina</taxon>
        <taxon>Panagrolaimomorpha</taxon>
        <taxon>Strongyloidoidea</taxon>
        <taxon>Steinernematidae</taxon>
        <taxon>Steinernema</taxon>
    </lineage>
</organism>
<evidence type="ECO:0000313" key="2">
    <source>
        <dbReference type="Proteomes" id="UP000298663"/>
    </source>
</evidence>
<dbReference type="AlphaFoldDB" id="A0A4U5N1B0"/>
<protein>
    <recommendedName>
        <fullName evidence="3">BTB domain-containing protein</fullName>
    </recommendedName>
</protein>
<reference evidence="1 2" key="1">
    <citation type="journal article" date="2015" name="Genome Biol.">
        <title>Comparative genomics of Steinernema reveals deeply conserved gene regulatory networks.</title>
        <authorList>
            <person name="Dillman A.R."/>
            <person name="Macchietto M."/>
            <person name="Porter C.F."/>
            <person name="Rogers A."/>
            <person name="Williams B."/>
            <person name="Antoshechkin I."/>
            <person name="Lee M.M."/>
            <person name="Goodwin Z."/>
            <person name="Lu X."/>
            <person name="Lewis E.E."/>
            <person name="Goodrich-Blair H."/>
            <person name="Stock S.P."/>
            <person name="Adams B.J."/>
            <person name="Sternberg P.W."/>
            <person name="Mortazavi A."/>
        </authorList>
    </citation>
    <scope>NUCLEOTIDE SEQUENCE [LARGE SCALE GENOMIC DNA]</scope>
    <source>
        <strain evidence="1 2">ALL</strain>
    </source>
</reference>
<dbReference type="EMBL" id="AZBU02000005">
    <property type="protein sequence ID" value="TKR76136.1"/>
    <property type="molecule type" value="Genomic_DNA"/>
</dbReference>
<reference evidence="1 2" key="2">
    <citation type="journal article" date="2019" name="G3 (Bethesda)">
        <title>Hybrid Assembly of the Genome of the Entomopathogenic Nematode Steinernema carpocapsae Identifies the X-Chromosome.</title>
        <authorList>
            <person name="Serra L."/>
            <person name="Macchietto M."/>
            <person name="Macias-Munoz A."/>
            <person name="McGill C.J."/>
            <person name="Rodriguez I.M."/>
            <person name="Rodriguez B."/>
            <person name="Murad R."/>
            <person name="Mortazavi A."/>
        </authorList>
    </citation>
    <scope>NUCLEOTIDE SEQUENCE [LARGE SCALE GENOMIC DNA]</scope>
    <source>
        <strain evidence="1 2">ALL</strain>
    </source>
</reference>
<gene>
    <name evidence="1" type="ORF">L596_017326</name>
</gene>
<sequence>MTDEIDPEESFTLEEKQHSFLFDDPTVIPPFCALIGGIEWTFTYNSPDLFQKCTLKGEKNGSIFWADVVCTIEVPSGLLKSEEINGFCTQSVPLIQPRRETASPTKVSLKIKRIVIYDIGTLPRDNLKFHIQPKNAFNDFYIDIQILMVHSPSFFTHTSTKALLQNIFKEEQQSVVLAVLQRYYGIPWHLKELLARILALAHKLHFHVLLSEIESYVLRLPKLDEWWHDANQFSLYRVTKQIISGKSEKEVEQLYDMFERKEDITPSTLKAIVQRLQQNEDNVRL</sequence>
<accession>A0A4U5N1B0</accession>
<comment type="caution">
    <text evidence="1">The sequence shown here is derived from an EMBL/GenBank/DDBJ whole genome shotgun (WGS) entry which is preliminary data.</text>
</comment>
<dbReference type="Proteomes" id="UP000298663">
    <property type="component" value="Unassembled WGS sequence"/>
</dbReference>
<proteinExistence type="predicted"/>
<evidence type="ECO:0000313" key="1">
    <source>
        <dbReference type="EMBL" id="TKR76136.1"/>
    </source>
</evidence>
<evidence type="ECO:0008006" key="3">
    <source>
        <dbReference type="Google" id="ProtNLM"/>
    </source>
</evidence>
<keyword evidence="2" id="KW-1185">Reference proteome</keyword>